<dbReference type="EMBL" id="QYTV02000014">
    <property type="protein sequence ID" value="RST71101.1"/>
    <property type="molecule type" value="Genomic_DNA"/>
</dbReference>
<evidence type="ECO:0000313" key="1">
    <source>
        <dbReference type="EMBL" id="RST71101.1"/>
    </source>
</evidence>
<evidence type="ECO:0008006" key="3">
    <source>
        <dbReference type="Google" id="ProtNLM"/>
    </source>
</evidence>
<dbReference type="InterPro" id="IPR026988">
    <property type="entry name" value="YaaC-like"/>
</dbReference>
<gene>
    <name evidence="1" type="ORF">D4T97_019210</name>
</gene>
<comment type="caution">
    <text evidence="1">The sequence shown here is derived from an EMBL/GenBank/DDBJ whole genome shotgun (WGS) entry which is preliminary data.</text>
</comment>
<keyword evidence="2" id="KW-1185">Reference proteome</keyword>
<evidence type="ECO:0000313" key="2">
    <source>
        <dbReference type="Proteomes" id="UP000287156"/>
    </source>
</evidence>
<proteinExistence type="predicted"/>
<protein>
    <recommendedName>
        <fullName evidence="3">YaaC-like Protein</fullName>
    </recommendedName>
</protein>
<name>A0A429XTI6_9BACI</name>
<dbReference type="Proteomes" id="UP000287156">
    <property type="component" value="Unassembled WGS sequence"/>
</dbReference>
<dbReference type="Pfam" id="PF14175">
    <property type="entry name" value="YaaC"/>
    <property type="match status" value="1"/>
</dbReference>
<reference evidence="1" key="1">
    <citation type="submission" date="2018-12" db="EMBL/GenBank/DDBJ databases">
        <authorList>
            <person name="Sun L."/>
            <person name="Chen Z."/>
        </authorList>
    </citation>
    <scope>NUCLEOTIDE SEQUENCE [LARGE SCALE GENOMIC DNA]</scope>
    <source>
        <strain evidence="1">3-2-2</strain>
    </source>
</reference>
<organism evidence="1 2">
    <name type="scientific">Siminovitchia acidinfaciens</name>
    <dbReference type="NCBI Taxonomy" id="2321395"/>
    <lineage>
        <taxon>Bacteria</taxon>
        <taxon>Bacillati</taxon>
        <taxon>Bacillota</taxon>
        <taxon>Bacilli</taxon>
        <taxon>Bacillales</taxon>
        <taxon>Bacillaceae</taxon>
        <taxon>Siminovitchia</taxon>
    </lineage>
</organism>
<accession>A0A429XTI6</accession>
<dbReference type="AlphaFoldDB" id="A0A429XTI6"/>
<dbReference type="OrthoDB" id="2380109at2"/>
<sequence>MFHFSNYSEVIFLLKHDEIWLQFNYFQSASTVQFYLKKCYQNLGSGESDRKSYYNCYPFMYYLEQAQAYYAQASCSPFSIKPVLLFYGFVHLIKAGLLTVDPYYPSSTSVLAHGVSTRKRKKRNYQFLHDEVKIQKHGLCTHFMEEMFQMEHMEGEKFNMGQLLALVPELDDLFQFIYRKRNIILFNKMDNDWDIPLELAHAYHIGEERLKQFLDDKHRRAIPWKNCGAGKIVIDGSESDLNPPFRYHQFKGLYGINASIEELSNIPDLLIHYLLLYNLSMIARYETEWWFDLIKTAADHTYPFIHTFLEITEIKSPAMILEFLLKKCTG</sequence>